<evidence type="ECO:0000256" key="4">
    <source>
        <dbReference type="ARBA" id="ARBA00008770"/>
    </source>
</evidence>
<dbReference type="InterPro" id="IPR044651">
    <property type="entry name" value="OTSB-like"/>
</dbReference>
<evidence type="ECO:0000256" key="6">
    <source>
        <dbReference type="RuleBase" id="RU361117"/>
    </source>
</evidence>
<evidence type="ECO:0000313" key="7">
    <source>
        <dbReference type="EMBL" id="KAK9143219.1"/>
    </source>
</evidence>
<dbReference type="InterPro" id="IPR023214">
    <property type="entry name" value="HAD_sf"/>
</dbReference>
<sequence>MDLKSNHAAPVLTDPVPINKSRLGIHSSLMTYSGPGAAFSSGLCVTIPRKKPITSVLDDIRSAGWLDAMKSSSPPRKKLSKDLNIEVTSDDDHIYSSWILKYPSALTSFEQIMNSAKGKRIALFMDYDGTLSPIVDDPERAFMSNAMRAAVRNAAKYFPTAIISGRSRDKVYEFVGLTELYYAGSHGMDIMGPVRPIMTGEDHPNCIRSTDKQGKEVNLFQPASEFLPMINEVFRSLIENTKEIKGVKVENNKFCASVHYRNVDEKSWPVVAQSVHDVLKGYPRLRLTHGRKVLEVRPVIDWNKGKAVEFLLESLGLNGDNVLPIYFGDDRTDEDAFKVLRERNQGFGILVSSVLKESSAFYSLRDPSEVMQFLKQLVNFYKLTAV</sequence>
<dbReference type="EMBL" id="JBBNAF010000005">
    <property type="protein sequence ID" value="KAK9143219.1"/>
    <property type="molecule type" value="Genomic_DNA"/>
</dbReference>
<dbReference type="GO" id="GO:0005992">
    <property type="term" value="P:trehalose biosynthetic process"/>
    <property type="evidence" value="ECO:0007669"/>
    <property type="project" value="InterPro"/>
</dbReference>
<accession>A0AAP0K0K0</accession>
<dbReference type="SUPFAM" id="SSF56784">
    <property type="entry name" value="HAD-like"/>
    <property type="match status" value="1"/>
</dbReference>
<comment type="caution">
    <text evidence="7">The sequence shown here is derived from an EMBL/GenBank/DDBJ whole genome shotgun (WGS) entry which is preliminary data.</text>
</comment>
<protein>
    <recommendedName>
        <fullName evidence="6">Trehalose 6-phosphate phosphatase</fullName>
        <ecNumber evidence="6">3.1.3.12</ecNumber>
    </recommendedName>
</protein>
<reference evidence="7 8" key="1">
    <citation type="submission" date="2024-01" db="EMBL/GenBank/DDBJ databases">
        <title>Genome assemblies of Stephania.</title>
        <authorList>
            <person name="Yang L."/>
        </authorList>
    </citation>
    <scope>NUCLEOTIDE SEQUENCE [LARGE SCALE GENOMIC DNA]</scope>
    <source>
        <strain evidence="7">YNDBR</strain>
        <tissue evidence="7">Leaf</tissue>
    </source>
</reference>
<dbReference type="FunFam" id="3.40.50.1000:FF:000073">
    <property type="entry name" value="Trehalose 6-phosphate phosphatase"/>
    <property type="match status" value="1"/>
</dbReference>
<comment type="catalytic activity">
    <reaction evidence="1 6">
        <text>alpha,alpha-trehalose 6-phosphate + H2O = alpha,alpha-trehalose + phosphate</text>
        <dbReference type="Rhea" id="RHEA:23420"/>
        <dbReference type="ChEBI" id="CHEBI:15377"/>
        <dbReference type="ChEBI" id="CHEBI:16551"/>
        <dbReference type="ChEBI" id="CHEBI:43474"/>
        <dbReference type="ChEBI" id="CHEBI:58429"/>
        <dbReference type="EC" id="3.1.3.12"/>
    </reaction>
</comment>
<dbReference type="EC" id="3.1.3.12" evidence="6"/>
<dbReference type="InterPro" id="IPR006379">
    <property type="entry name" value="HAD-SF_hydro_IIB"/>
</dbReference>
<dbReference type="AlphaFoldDB" id="A0AAP0K0K0"/>
<dbReference type="PANTHER" id="PTHR43768">
    <property type="entry name" value="TREHALOSE 6-PHOSPHATE PHOSPHATASE"/>
    <property type="match status" value="1"/>
</dbReference>
<dbReference type="Pfam" id="PF02358">
    <property type="entry name" value="Trehalose_PPase"/>
    <property type="match status" value="1"/>
</dbReference>
<gene>
    <name evidence="7" type="ORF">Syun_012619</name>
</gene>
<evidence type="ECO:0000313" key="8">
    <source>
        <dbReference type="Proteomes" id="UP001420932"/>
    </source>
</evidence>
<dbReference type="NCBIfam" id="TIGR01484">
    <property type="entry name" value="HAD-SF-IIB"/>
    <property type="match status" value="1"/>
</dbReference>
<keyword evidence="5 6" id="KW-0378">Hydrolase</keyword>
<evidence type="ECO:0000256" key="3">
    <source>
        <dbReference type="ARBA" id="ARBA00005199"/>
    </source>
</evidence>
<dbReference type="CDD" id="cd01627">
    <property type="entry name" value="HAD_TPP"/>
    <property type="match status" value="1"/>
</dbReference>
<keyword evidence="8" id="KW-1185">Reference proteome</keyword>
<comment type="similarity">
    <text evidence="4 6">Belongs to the trehalose phosphatase family.</text>
</comment>
<organism evidence="7 8">
    <name type="scientific">Stephania yunnanensis</name>
    <dbReference type="NCBI Taxonomy" id="152371"/>
    <lineage>
        <taxon>Eukaryota</taxon>
        <taxon>Viridiplantae</taxon>
        <taxon>Streptophyta</taxon>
        <taxon>Embryophyta</taxon>
        <taxon>Tracheophyta</taxon>
        <taxon>Spermatophyta</taxon>
        <taxon>Magnoliopsida</taxon>
        <taxon>Ranunculales</taxon>
        <taxon>Menispermaceae</taxon>
        <taxon>Menispermoideae</taxon>
        <taxon>Cissampelideae</taxon>
        <taxon>Stephania</taxon>
    </lineage>
</organism>
<comment type="pathway">
    <text evidence="3 6">Glycan biosynthesis; trehalose biosynthesis.</text>
</comment>
<name>A0AAP0K0K0_9MAGN</name>
<evidence type="ECO:0000256" key="5">
    <source>
        <dbReference type="ARBA" id="ARBA00022801"/>
    </source>
</evidence>
<dbReference type="InterPro" id="IPR003337">
    <property type="entry name" value="Trehalose_PPase"/>
</dbReference>
<dbReference type="PANTHER" id="PTHR43768:SF17">
    <property type="entry name" value="TREHALOSE-PHOSPHATE PHOSPHATASE F-RELATED"/>
    <property type="match status" value="1"/>
</dbReference>
<dbReference type="Proteomes" id="UP001420932">
    <property type="component" value="Unassembled WGS sequence"/>
</dbReference>
<comment type="function">
    <text evidence="6">Removes the phosphate from trehalose 6-phosphate to produce free trehalose.</text>
</comment>
<dbReference type="Gene3D" id="3.40.50.1000">
    <property type="entry name" value="HAD superfamily/HAD-like"/>
    <property type="match status" value="2"/>
</dbReference>
<evidence type="ECO:0000256" key="1">
    <source>
        <dbReference type="ARBA" id="ARBA00000500"/>
    </source>
</evidence>
<proteinExistence type="inferred from homology"/>
<comment type="cofactor">
    <cofactor evidence="2 6">
        <name>a divalent metal cation</name>
        <dbReference type="ChEBI" id="CHEBI:60240"/>
    </cofactor>
</comment>
<dbReference type="NCBIfam" id="TIGR00685">
    <property type="entry name" value="T6PP"/>
    <property type="match status" value="1"/>
</dbReference>
<dbReference type="InterPro" id="IPR036412">
    <property type="entry name" value="HAD-like_sf"/>
</dbReference>
<evidence type="ECO:0000256" key="2">
    <source>
        <dbReference type="ARBA" id="ARBA00001968"/>
    </source>
</evidence>
<dbReference type="GO" id="GO:0004805">
    <property type="term" value="F:trehalose-phosphatase activity"/>
    <property type="evidence" value="ECO:0007669"/>
    <property type="project" value="UniProtKB-EC"/>
</dbReference>